<proteinExistence type="predicted"/>
<dbReference type="AlphaFoldDB" id="A0AAV4BSV3"/>
<comment type="caution">
    <text evidence="1">The sequence shown here is derived from an EMBL/GenBank/DDBJ whole genome shotgun (WGS) entry which is preliminary data.</text>
</comment>
<keyword evidence="2" id="KW-1185">Reference proteome</keyword>
<evidence type="ECO:0000313" key="2">
    <source>
        <dbReference type="Proteomes" id="UP000735302"/>
    </source>
</evidence>
<accession>A0AAV4BSV3</accession>
<protein>
    <submittedName>
        <fullName evidence="1">Uncharacterized protein</fullName>
    </submittedName>
</protein>
<evidence type="ECO:0000313" key="1">
    <source>
        <dbReference type="EMBL" id="GFO22156.1"/>
    </source>
</evidence>
<reference evidence="1 2" key="1">
    <citation type="journal article" date="2021" name="Elife">
        <title>Chloroplast acquisition without the gene transfer in kleptoplastic sea slugs, Plakobranchus ocellatus.</title>
        <authorList>
            <person name="Maeda T."/>
            <person name="Takahashi S."/>
            <person name="Yoshida T."/>
            <person name="Shimamura S."/>
            <person name="Takaki Y."/>
            <person name="Nagai Y."/>
            <person name="Toyoda A."/>
            <person name="Suzuki Y."/>
            <person name="Arimoto A."/>
            <person name="Ishii H."/>
            <person name="Satoh N."/>
            <person name="Nishiyama T."/>
            <person name="Hasebe M."/>
            <person name="Maruyama T."/>
            <person name="Minagawa J."/>
            <person name="Obokata J."/>
            <person name="Shigenobu S."/>
        </authorList>
    </citation>
    <scope>NUCLEOTIDE SEQUENCE [LARGE SCALE GENOMIC DNA]</scope>
</reference>
<organism evidence="1 2">
    <name type="scientific">Plakobranchus ocellatus</name>
    <dbReference type="NCBI Taxonomy" id="259542"/>
    <lineage>
        <taxon>Eukaryota</taxon>
        <taxon>Metazoa</taxon>
        <taxon>Spiralia</taxon>
        <taxon>Lophotrochozoa</taxon>
        <taxon>Mollusca</taxon>
        <taxon>Gastropoda</taxon>
        <taxon>Heterobranchia</taxon>
        <taxon>Euthyneura</taxon>
        <taxon>Panpulmonata</taxon>
        <taxon>Sacoglossa</taxon>
        <taxon>Placobranchoidea</taxon>
        <taxon>Plakobranchidae</taxon>
        <taxon>Plakobranchus</taxon>
    </lineage>
</organism>
<gene>
    <name evidence="1" type="ORF">PoB_004866100</name>
</gene>
<sequence length="110" mass="12246">MKCSCTSIGRGRATGVHIHPTQKSSSLPSKCMCTCNIIVRVSFPIPSGFTCTYFFILQVQEWRLTSSCSRASLSHCNSVVLVVEIRVHVRRYPSRVSLSTEFLCMCVAIL</sequence>
<dbReference type="EMBL" id="BLXT01005342">
    <property type="protein sequence ID" value="GFO22156.1"/>
    <property type="molecule type" value="Genomic_DNA"/>
</dbReference>
<dbReference type="Proteomes" id="UP000735302">
    <property type="component" value="Unassembled WGS sequence"/>
</dbReference>
<name>A0AAV4BSV3_9GAST</name>